<accession>A0ABY2VSB4</accession>
<keyword evidence="2" id="KW-1185">Reference proteome</keyword>
<organism evidence="1 2">
    <name type="scientific">Pseudoalteromonas aurantia</name>
    <dbReference type="NCBI Taxonomy" id="43654"/>
    <lineage>
        <taxon>Bacteria</taxon>
        <taxon>Pseudomonadati</taxon>
        <taxon>Pseudomonadota</taxon>
        <taxon>Gammaproteobacteria</taxon>
        <taxon>Alteromonadales</taxon>
        <taxon>Pseudoalteromonadaceae</taxon>
        <taxon>Pseudoalteromonas</taxon>
    </lineage>
</organism>
<evidence type="ECO:0000313" key="2">
    <source>
        <dbReference type="Proteomes" id="UP000307164"/>
    </source>
</evidence>
<name>A0ABY2VSB4_9GAMM</name>
<reference evidence="1 2" key="1">
    <citation type="submission" date="2018-01" db="EMBL/GenBank/DDBJ databases">
        <authorList>
            <person name="Paulsen S."/>
            <person name="Gram L.K."/>
        </authorList>
    </citation>
    <scope>NUCLEOTIDE SEQUENCE [LARGE SCALE GENOMIC DNA]</scope>
    <source>
        <strain evidence="1 2">S3895</strain>
    </source>
</reference>
<dbReference type="EMBL" id="PNBW01000157">
    <property type="protein sequence ID" value="TMO69767.1"/>
    <property type="molecule type" value="Genomic_DNA"/>
</dbReference>
<comment type="caution">
    <text evidence="1">The sequence shown here is derived from an EMBL/GenBank/DDBJ whole genome shotgun (WGS) entry which is preliminary data.</text>
</comment>
<proteinExistence type="predicted"/>
<dbReference type="Proteomes" id="UP000307164">
    <property type="component" value="Unassembled WGS sequence"/>
</dbReference>
<evidence type="ECO:0000313" key="1">
    <source>
        <dbReference type="EMBL" id="TMO69767.1"/>
    </source>
</evidence>
<gene>
    <name evidence="1" type="ORF">CWC20_20375</name>
</gene>
<reference evidence="2" key="2">
    <citation type="submission" date="2019-06" db="EMBL/GenBank/DDBJ databases">
        <title>Co-occurence of chitin degradation, pigmentation and bioactivity in marine Pseudoalteromonas.</title>
        <authorList>
            <person name="Sonnenschein E.C."/>
            <person name="Bech P.K."/>
        </authorList>
    </citation>
    <scope>NUCLEOTIDE SEQUENCE [LARGE SCALE GENOMIC DNA]</scope>
    <source>
        <strain evidence="2">S3895</strain>
    </source>
</reference>
<protein>
    <submittedName>
        <fullName evidence="1">Uncharacterized protein</fullName>
    </submittedName>
</protein>
<sequence>MCVLHIAESAINKTLKLLLGVGLKPMLKAVNPVCLYLCRSATIETDSDTFFIKSLTNFPFENKMQKRRKSEMEDN</sequence>